<evidence type="ECO:0000313" key="3">
    <source>
        <dbReference type="EMBL" id="GHB95295.1"/>
    </source>
</evidence>
<reference evidence="3" key="2">
    <citation type="submission" date="2020-09" db="EMBL/GenBank/DDBJ databases">
        <authorList>
            <person name="Sun Q."/>
            <person name="Kim S."/>
        </authorList>
    </citation>
    <scope>NUCLEOTIDE SEQUENCE</scope>
    <source>
        <strain evidence="3">KCTC 12870</strain>
    </source>
</reference>
<reference evidence="3" key="1">
    <citation type="journal article" date="2014" name="Int. J. Syst. Evol. Microbiol.">
        <title>Complete genome sequence of Corynebacterium casei LMG S-19264T (=DSM 44701T), isolated from a smear-ripened cheese.</title>
        <authorList>
            <consortium name="US DOE Joint Genome Institute (JGI-PGF)"/>
            <person name="Walter F."/>
            <person name="Albersmeier A."/>
            <person name="Kalinowski J."/>
            <person name="Ruckert C."/>
        </authorList>
    </citation>
    <scope>NUCLEOTIDE SEQUENCE</scope>
    <source>
        <strain evidence="3">KCTC 12870</strain>
    </source>
</reference>
<dbReference type="Proteomes" id="UP000642829">
    <property type="component" value="Unassembled WGS sequence"/>
</dbReference>
<dbReference type="PANTHER" id="PTHR46401">
    <property type="entry name" value="GLYCOSYLTRANSFERASE WBBK-RELATED"/>
    <property type="match status" value="1"/>
</dbReference>
<gene>
    <name evidence="3" type="ORF">GCM10007047_08740</name>
</gene>
<dbReference type="RefSeq" id="WP_189512251.1">
    <property type="nucleotide sequence ID" value="NZ_BMXG01000004.1"/>
</dbReference>
<dbReference type="Pfam" id="PF00534">
    <property type="entry name" value="Glycos_transf_1"/>
    <property type="match status" value="1"/>
</dbReference>
<name>A0A8J3D8H4_9BACT</name>
<evidence type="ECO:0000259" key="1">
    <source>
        <dbReference type="Pfam" id="PF00534"/>
    </source>
</evidence>
<organism evidence="3 4">
    <name type="scientific">Cerasicoccus arenae</name>
    <dbReference type="NCBI Taxonomy" id="424488"/>
    <lineage>
        <taxon>Bacteria</taxon>
        <taxon>Pseudomonadati</taxon>
        <taxon>Verrucomicrobiota</taxon>
        <taxon>Opitutia</taxon>
        <taxon>Puniceicoccales</taxon>
        <taxon>Cerasicoccaceae</taxon>
        <taxon>Cerasicoccus</taxon>
    </lineage>
</organism>
<dbReference type="Gene3D" id="3.40.50.2000">
    <property type="entry name" value="Glycogen Phosphorylase B"/>
    <property type="match status" value="2"/>
</dbReference>
<dbReference type="InterPro" id="IPR001296">
    <property type="entry name" value="Glyco_trans_1"/>
</dbReference>
<dbReference type="Pfam" id="PF13439">
    <property type="entry name" value="Glyco_transf_4"/>
    <property type="match status" value="1"/>
</dbReference>
<dbReference type="EMBL" id="BMXG01000004">
    <property type="protein sequence ID" value="GHB95295.1"/>
    <property type="molecule type" value="Genomic_DNA"/>
</dbReference>
<dbReference type="GO" id="GO:0016757">
    <property type="term" value="F:glycosyltransferase activity"/>
    <property type="evidence" value="ECO:0007669"/>
    <property type="project" value="InterPro"/>
</dbReference>
<evidence type="ECO:0008006" key="5">
    <source>
        <dbReference type="Google" id="ProtNLM"/>
    </source>
</evidence>
<comment type="caution">
    <text evidence="3">The sequence shown here is derived from an EMBL/GenBank/DDBJ whole genome shotgun (WGS) entry which is preliminary data.</text>
</comment>
<protein>
    <recommendedName>
        <fullName evidence="5">Glycosyltransferase family 1 protein</fullName>
    </recommendedName>
</protein>
<evidence type="ECO:0000313" key="4">
    <source>
        <dbReference type="Proteomes" id="UP000642829"/>
    </source>
</evidence>
<dbReference type="PANTHER" id="PTHR46401:SF8">
    <property type="entry name" value="BLL6006 PROTEIN"/>
    <property type="match status" value="1"/>
</dbReference>
<dbReference type="AlphaFoldDB" id="A0A8J3D8H4"/>
<accession>A0A8J3D8H4</accession>
<dbReference type="CDD" id="cd03809">
    <property type="entry name" value="GT4_MtfB-like"/>
    <property type="match status" value="1"/>
</dbReference>
<feature type="domain" description="Glycosyl transferase family 1" evidence="1">
    <location>
        <begin position="207"/>
        <end position="353"/>
    </location>
</feature>
<sequence>MKVLLLKNYAPDRQFSMLAYAQMLERALPKSGCEVATVTPPVFFGRGRNTASGLGKWMGYLDKYILAWAKTRKAVKEFQPDIVHICDHSNAMYLPLFSKFPSVLCCHDLLAIKVWLGEIPGQCKSRTGGLQQQWIFSGIKKAPAILCVSSKTHDDLRRLAPDISADTRVIPMGLNYPFQRIDEAEADRRIVESREIKSLSGNAISGNWVLHVGNDSWYKNRAGALNIFRAASECSEHNLNMLFVGEPPSEEMLRNAHGLENSIAFIQDVSNELLEALYRKAICLLFPSLAEGYGWPPIEAQACGCPIVVSDIEPLRSNCKDALFIDPKAEALAGRQLAELLADEPRLEQLSTDGLKNAERFTAEQMIAHYYKFYCDIISANR</sequence>
<dbReference type="SUPFAM" id="SSF53756">
    <property type="entry name" value="UDP-Glycosyltransferase/glycogen phosphorylase"/>
    <property type="match status" value="1"/>
</dbReference>
<keyword evidence="4" id="KW-1185">Reference proteome</keyword>
<feature type="domain" description="Glycosyltransferase subfamily 4-like N-terminal" evidence="2">
    <location>
        <begin position="20"/>
        <end position="175"/>
    </location>
</feature>
<proteinExistence type="predicted"/>
<dbReference type="InterPro" id="IPR028098">
    <property type="entry name" value="Glyco_trans_4-like_N"/>
</dbReference>
<evidence type="ECO:0000259" key="2">
    <source>
        <dbReference type="Pfam" id="PF13439"/>
    </source>
</evidence>